<evidence type="ECO:0000256" key="1">
    <source>
        <dbReference type="SAM" id="Phobius"/>
    </source>
</evidence>
<gene>
    <name evidence="2" type="ORF">V202x_28400</name>
</gene>
<feature type="transmembrane region" description="Helical" evidence="1">
    <location>
        <begin position="130"/>
        <end position="151"/>
    </location>
</feature>
<reference evidence="2 3" key="1">
    <citation type="submission" date="2019-03" db="EMBL/GenBank/DDBJ databases">
        <title>Deep-cultivation of Planctomycetes and their phenomic and genomic characterization uncovers novel biology.</title>
        <authorList>
            <person name="Wiegand S."/>
            <person name="Jogler M."/>
            <person name="Boedeker C."/>
            <person name="Pinto D."/>
            <person name="Vollmers J."/>
            <person name="Rivas-Marin E."/>
            <person name="Kohn T."/>
            <person name="Peeters S.H."/>
            <person name="Heuer A."/>
            <person name="Rast P."/>
            <person name="Oberbeckmann S."/>
            <person name="Bunk B."/>
            <person name="Jeske O."/>
            <person name="Meyerdierks A."/>
            <person name="Storesund J.E."/>
            <person name="Kallscheuer N."/>
            <person name="Luecker S."/>
            <person name="Lage O.M."/>
            <person name="Pohl T."/>
            <person name="Merkel B.J."/>
            <person name="Hornburger P."/>
            <person name="Mueller R.-W."/>
            <person name="Bruemmer F."/>
            <person name="Labrenz M."/>
            <person name="Spormann A.M."/>
            <person name="Op den Camp H."/>
            <person name="Overmann J."/>
            <person name="Amann R."/>
            <person name="Jetten M.S.M."/>
            <person name="Mascher T."/>
            <person name="Medema M.H."/>
            <person name="Devos D.P."/>
            <person name="Kaster A.-K."/>
            <person name="Ovreas L."/>
            <person name="Rohde M."/>
            <person name="Galperin M.Y."/>
            <person name="Jogler C."/>
        </authorList>
    </citation>
    <scope>NUCLEOTIDE SEQUENCE [LARGE SCALE GENOMIC DNA]</scope>
    <source>
        <strain evidence="2 3">V202</strain>
    </source>
</reference>
<dbReference type="Proteomes" id="UP000318384">
    <property type="component" value="Chromosome"/>
</dbReference>
<organism evidence="2 3">
    <name type="scientific">Gimesia aquarii</name>
    <dbReference type="NCBI Taxonomy" id="2527964"/>
    <lineage>
        <taxon>Bacteria</taxon>
        <taxon>Pseudomonadati</taxon>
        <taxon>Planctomycetota</taxon>
        <taxon>Planctomycetia</taxon>
        <taxon>Planctomycetales</taxon>
        <taxon>Planctomycetaceae</taxon>
        <taxon>Gimesia</taxon>
    </lineage>
</organism>
<keyword evidence="1" id="KW-0812">Transmembrane</keyword>
<keyword evidence="3" id="KW-1185">Reference proteome</keyword>
<keyword evidence="1" id="KW-0472">Membrane</keyword>
<accession>A0A517WW18</accession>
<evidence type="ECO:0000313" key="2">
    <source>
        <dbReference type="EMBL" id="QDU09465.1"/>
    </source>
</evidence>
<protein>
    <submittedName>
        <fullName evidence="2">Uncharacterized protein</fullName>
    </submittedName>
</protein>
<sequence>MENQDLTISLFVALLLPVLESAKNGYRCRCLLVSKLSDQCRVHHVSRDSFFGIYSLRLEKFFLLQMKREFDLNFVLAKCKANFYKALYVVPALLAVLSLGSPAQAQGLTVTDITSAVDVGSLIQTGAGELATIVAVALIASIGFMIVKYGIRWFRGVA</sequence>
<dbReference type="AlphaFoldDB" id="A0A517WW18"/>
<dbReference type="EMBL" id="CP037422">
    <property type="protein sequence ID" value="QDU09465.1"/>
    <property type="molecule type" value="Genomic_DNA"/>
</dbReference>
<name>A0A517WW18_9PLAN</name>
<evidence type="ECO:0000313" key="3">
    <source>
        <dbReference type="Proteomes" id="UP000318384"/>
    </source>
</evidence>
<keyword evidence="1" id="KW-1133">Transmembrane helix</keyword>
<proteinExistence type="predicted"/>
<dbReference type="RefSeq" id="WP_145175722.1">
    <property type="nucleotide sequence ID" value="NZ_CP037422.1"/>
</dbReference>